<accession>A0ABR5IY85</accession>
<feature type="transmembrane region" description="Helical" evidence="1">
    <location>
        <begin position="34"/>
        <end position="55"/>
    </location>
</feature>
<evidence type="ECO:0000313" key="3">
    <source>
        <dbReference type="Proteomes" id="UP000037020"/>
    </source>
</evidence>
<gene>
    <name evidence="2" type="ORF">ADK38_34155</name>
</gene>
<comment type="caution">
    <text evidence="2">The sequence shown here is derived from an EMBL/GenBank/DDBJ whole genome shotgun (WGS) entry which is preliminary data.</text>
</comment>
<name>A0ABR5IY85_9ACTN</name>
<evidence type="ECO:0000313" key="2">
    <source>
        <dbReference type="EMBL" id="KOG85886.1"/>
    </source>
</evidence>
<feature type="non-terminal residue" evidence="2">
    <location>
        <position position="1"/>
    </location>
</feature>
<reference evidence="2 3" key="1">
    <citation type="submission" date="2015-07" db="EMBL/GenBank/DDBJ databases">
        <authorList>
            <person name="Ju K.-S."/>
            <person name="Doroghazi J.R."/>
            <person name="Metcalf W.W."/>
        </authorList>
    </citation>
    <scope>NUCLEOTIDE SEQUENCE [LARGE SCALE GENOMIC DNA]</scope>
    <source>
        <strain evidence="2 3">NRRL B-3589</strain>
    </source>
</reference>
<dbReference type="EMBL" id="LGUT01003150">
    <property type="protein sequence ID" value="KOG85886.1"/>
    <property type="molecule type" value="Genomic_DNA"/>
</dbReference>
<organism evidence="2 3">
    <name type="scientific">Streptomyces varsoviensis</name>
    <dbReference type="NCBI Taxonomy" id="67373"/>
    <lineage>
        <taxon>Bacteria</taxon>
        <taxon>Bacillati</taxon>
        <taxon>Actinomycetota</taxon>
        <taxon>Actinomycetes</taxon>
        <taxon>Kitasatosporales</taxon>
        <taxon>Streptomycetaceae</taxon>
        <taxon>Streptomyces</taxon>
    </lineage>
</organism>
<dbReference type="Proteomes" id="UP000037020">
    <property type="component" value="Unassembled WGS sequence"/>
</dbReference>
<keyword evidence="2" id="KW-0012">Acyltransferase</keyword>
<keyword evidence="3" id="KW-1185">Reference proteome</keyword>
<evidence type="ECO:0000256" key="1">
    <source>
        <dbReference type="SAM" id="Phobius"/>
    </source>
</evidence>
<proteinExistence type="predicted"/>
<sequence length="63" mass="6446">APVGARLSTSRSTAAVYDVPLARGTTLYVRFGDWTVYGALAALAVSGAAVGVRAVRRPGRGRG</sequence>
<keyword evidence="1" id="KW-1133">Transmembrane helix</keyword>
<dbReference type="GO" id="GO:0016746">
    <property type="term" value="F:acyltransferase activity"/>
    <property type="evidence" value="ECO:0007669"/>
    <property type="project" value="UniProtKB-KW"/>
</dbReference>
<keyword evidence="1" id="KW-0812">Transmembrane</keyword>
<protein>
    <submittedName>
        <fullName evidence="2">Acyltransferase</fullName>
    </submittedName>
</protein>
<keyword evidence="2" id="KW-0808">Transferase</keyword>
<keyword evidence="1" id="KW-0472">Membrane</keyword>